<evidence type="ECO:0000256" key="2">
    <source>
        <dbReference type="ARBA" id="ARBA00022475"/>
    </source>
</evidence>
<dbReference type="SUPFAM" id="SSF52540">
    <property type="entry name" value="P-loop containing nucleoside triphosphate hydrolases"/>
    <property type="match status" value="1"/>
</dbReference>
<protein>
    <recommendedName>
        <fullName evidence="7">Spermidine/putrescine import ATP-binding protein PotA</fullName>
        <ecNumber evidence="7">7.6.2.11</ecNumber>
    </recommendedName>
</protein>
<dbReference type="Gene3D" id="3.40.50.300">
    <property type="entry name" value="P-loop containing nucleotide triphosphate hydrolases"/>
    <property type="match status" value="1"/>
</dbReference>
<keyword evidence="10" id="KW-1185">Reference proteome</keyword>
<keyword evidence="5 7" id="KW-1278">Translocase</keyword>
<dbReference type="InterPro" id="IPR008995">
    <property type="entry name" value="Mo/tungstate-bd_C_term_dom"/>
</dbReference>
<reference evidence="9" key="1">
    <citation type="submission" date="2020-03" db="EMBL/GenBank/DDBJ databases">
        <title>Genome of Pelagibius litoralis DSM 21314T.</title>
        <authorList>
            <person name="Wang G."/>
        </authorList>
    </citation>
    <scope>NUCLEOTIDE SEQUENCE</scope>
    <source>
        <strain evidence="9">DSM 21314</strain>
    </source>
</reference>
<evidence type="ECO:0000256" key="7">
    <source>
        <dbReference type="RuleBase" id="RU364083"/>
    </source>
</evidence>
<comment type="caution">
    <text evidence="9">The sequence shown here is derived from an EMBL/GenBank/DDBJ whole genome shotgun (WGS) entry which is preliminary data.</text>
</comment>
<proteinExistence type="inferred from homology"/>
<evidence type="ECO:0000256" key="6">
    <source>
        <dbReference type="ARBA" id="ARBA00023136"/>
    </source>
</evidence>
<dbReference type="PANTHER" id="PTHR42781">
    <property type="entry name" value="SPERMIDINE/PUTRESCINE IMPORT ATP-BINDING PROTEIN POTA"/>
    <property type="match status" value="1"/>
</dbReference>
<dbReference type="PROSITE" id="PS50893">
    <property type="entry name" value="ABC_TRANSPORTER_2"/>
    <property type="match status" value="1"/>
</dbReference>
<organism evidence="9 10">
    <name type="scientific">Pelagibius litoralis</name>
    <dbReference type="NCBI Taxonomy" id="374515"/>
    <lineage>
        <taxon>Bacteria</taxon>
        <taxon>Pseudomonadati</taxon>
        <taxon>Pseudomonadota</taxon>
        <taxon>Alphaproteobacteria</taxon>
        <taxon>Rhodospirillales</taxon>
        <taxon>Rhodovibrionaceae</taxon>
        <taxon>Pelagibius</taxon>
    </lineage>
</organism>
<dbReference type="PANTHER" id="PTHR42781:SF4">
    <property type="entry name" value="SPERMIDINE_PUTRESCINE IMPORT ATP-BINDING PROTEIN POTA"/>
    <property type="match status" value="1"/>
</dbReference>
<dbReference type="RefSeq" id="WP_167224852.1">
    <property type="nucleotide sequence ID" value="NZ_JAAQPH010000008.1"/>
</dbReference>
<keyword evidence="4 7" id="KW-0067">ATP-binding</keyword>
<keyword evidence="1 7" id="KW-0813">Transport</keyword>
<dbReference type="InterPro" id="IPR003593">
    <property type="entry name" value="AAA+_ATPase"/>
</dbReference>
<dbReference type="GO" id="GO:0016887">
    <property type="term" value="F:ATP hydrolysis activity"/>
    <property type="evidence" value="ECO:0007669"/>
    <property type="project" value="InterPro"/>
</dbReference>
<dbReference type="SMART" id="SM00382">
    <property type="entry name" value="AAA"/>
    <property type="match status" value="1"/>
</dbReference>
<dbReference type="InterPro" id="IPR005893">
    <property type="entry name" value="PotA-like"/>
</dbReference>
<keyword evidence="2 7" id="KW-1003">Cell membrane</keyword>
<evidence type="ECO:0000256" key="4">
    <source>
        <dbReference type="ARBA" id="ARBA00022840"/>
    </source>
</evidence>
<keyword evidence="3 7" id="KW-0547">Nucleotide-binding</keyword>
<sequence>MTSTDAFIAIREVEKFYGSFQAIANVSMDIRHGEFFSLLGASGCGKTTLLRMLAGFESASSGEICIDGQPMSEVPPYLRPVNMVFQNYAIFPHLNVRDNIAYGLRRLRLPRSKRHEMVEEILDLVKLPGYGDRRANELSGGQRQRVALARALILRPKVLLLDEPLGALDKQLREQMQVELRRLQRSVGITFVFVTHDQEEALTLSDRIAVMAGGRVLQVDTPSRLYEAPRSREVANFIGTMNFLGARVVSRANGHLRLDIEALGQLDLPAGGTPLSEGDRTCVAIRPEKITLHKDRPGGDAPALSGTLEMTTYLGERSHFHVRVPGCDNSFSVSAQNNTIQGGEGQASGRPVWLTWRDDALFVLGKD</sequence>
<name>A0A967EXS4_9PROT</name>
<dbReference type="GO" id="GO:0015847">
    <property type="term" value="P:putrescine transport"/>
    <property type="evidence" value="ECO:0007669"/>
    <property type="project" value="UniProtKB-ARBA"/>
</dbReference>
<dbReference type="InterPro" id="IPR012340">
    <property type="entry name" value="NA-bd_OB-fold"/>
</dbReference>
<dbReference type="EMBL" id="JAAQPH010000008">
    <property type="protein sequence ID" value="NIA69355.1"/>
    <property type="molecule type" value="Genomic_DNA"/>
</dbReference>
<dbReference type="PROSITE" id="PS00211">
    <property type="entry name" value="ABC_TRANSPORTER_1"/>
    <property type="match status" value="1"/>
</dbReference>
<evidence type="ECO:0000256" key="3">
    <source>
        <dbReference type="ARBA" id="ARBA00022741"/>
    </source>
</evidence>
<dbReference type="Gene3D" id="2.40.50.140">
    <property type="entry name" value="Nucleic acid-binding proteins"/>
    <property type="match status" value="1"/>
</dbReference>
<dbReference type="InterPro" id="IPR027417">
    <property type="entry name" value="P-loop_NTPase"/>
</dbReference>
<dbReference type="GO" id="GO:0043190">
    <property type="term" value="C:ATP-binding cassette (ABC) transporter complex"/>
    <property type="evidence" value="ECO:0007669"/>
    <property type="project" value="InterPro"/>
</dbReference>
<dbReference type="GO" id="GO:0005524">
    <property type="term" value="F:ATP binding"/>
    <property type="evidence" value="ECO:0007669"/>
    <property type="project" value="UniProtKB-KW"/>
</dbReference>
<dbReference type="InterPro" id="IPR003439">
    <property type="entry name" value="ABC_transporter-like_ATP-bd"/>
</dbReference>
<gene>
    <name evidence="7" type="primary">potA</name>
    <name evidence="9" type="ORF">HBA54_12210</name>
</gene>
<dbReference type="Pfam" id="PF00005">
    <property type="entry name" value="ABC_tran"/>
    <property type="match status" value="1"/>
</dbReference>
<dbReference type="GO" id="GO:0015417">
    <property type="term" value="F:ABC-type polyamine transporter activity"/>
    <property type="evidence" value="ECO:0007669"/>
    <property type="project" value="UniProtKB-EC"/>
</dbReference>
<dbReference type="FunFam" id="3.40.50.300:FF:000133">
    <property type="entry name" value="Spermidine/putrescine import ATP-binding protein PotA"/>
    <property type="match status" value="1"/>
</dbReference>
<dbReference type="InterPro" id="IPR017871">
    <property type="entry name" value="ABC_transporter-like_CS"/>
</dbReference>
<dbReference type="Pfam" id="PF08402">
    <property type="entry name" value="TOBE_2"/>
    <property type="match status" value="1"/>
</dbReference>
<comment type="similarity">
    <text evidence="7">Belongs to the ABC transporter superfamily. Spermidine/putrescine importer (TC 3.A.1.11.1) family.</text>
</comment>
<dbReference type="Proteomes" id="UP000761264">
    <property type="component" value="Unassembled WGS sequence"/>
</dbReference>
<evidence type="ECO:0000313" key="10">
    <source>
        <dbReference type="Proteomes" id="UP000761264"/>
    </source>
</evidence>
<dbReference type="InterPro" id="IPR013611">
    <property type="entry name" value="Transp-assoc_OB_typ2"/>
</dbReference>
<dbReference type="InterPro" id="IPR050093">
    <property type="entry name" value="ABC_SmlMolc_Importer"/>
</dbReference>
<feature type="domain" description="ABC transporter" evidence="8">
    <location>
        <begin position="8"/>
        <end position="238"/>
    </location>
</feature>
<dbReference type="SUPFAM" id="SSF50331">
    <property type="entry name" value="MOP-like"/>
    <property type="match status" value="1"/>
</dbReference>
<comment type="subunit">
    <text evidence="7">The complex is composed of two ATP-binding proteins (PotA), two transmembrane proteins (PotB and PotC) and a solute-binding protein (PotD).</text>
</comment>
<evidence type="ECO:0000259" key="8">
    <source>
        <dbReference type="PROSITE" id="PS50893"/>
    </source>
</evidence>
<comment type="catalytic activity">
    <reaction evidence="7">
        <text>ATP + H2O + polyamine-[polyamine-binding protein]Side 1 = ADP + phosphate + polyamineSide 2 + [polyamine-binding protein]Side 1.</text>
        <dbReference type="EC" id="7.6.2.11"/>
    </reaction>
</comment>
<evidence type="ECO:0000256" key="5">
    <source>
        <dbReference type="ARBA" id="ARBA00022967"/>
    </source>
</evidence>
<comment type="function">
    <text evidence="7">Part of the ABC transporter complex PotABCD involved in spermidine/putrescine import. Responsible for energy coupling to the transport system.</text>
</comment>
<keyword evidence="6 7" id="KW-0472">Membrane</keyword>
<accession>A0A967EXS4</accession>
<dbReference type="EC" id="7.6.2.11" evidence="7"/>
<evidence type="ECO:0000313" key="9">
    <source>
        <dbReference type="EMBL" id="NIA69355.1"/>
    </source>
</evidence>
<evidence type="ECO:0000256" key="1">
    <source>
        <dbReference type="ARBA" id="ARBA00022448"/>
    </source>
</evidence>
<dbReference type="AlphaFoldDB" id="A0A967EXS4"/>
<dbReference type="NCBIfam" id="TIGR01187">
    <property type="entry name" value="potA"/>
    <property type="match status" value="1"/>
</dbReference>
<dbReference type="Gene3D" id="2.40.50.100">
    <property type="match status" value="1"/>
</dbReference>